<dbReference type="AlphaFoldDB" id="A0A0B5ES04"/>
<evidence type="ECO:0000256" key="1">
    <source>
        <dbReference type="SAM" id="MobiDB-lite"/>
    </source>
</evidence>
<name>A0A0B5ES04_STRA4</name>
<organism evidence="2 3">
    <name type="scientific">Streptomyces albus (strain ATCC 21838 / DSM 41398 / FERM P-419 / JCM 4703 / NBRC 107858)</name>
    <dbReference type="NCBI Taxonomy" id="1081613"/>
    <lineage>
        <taxon>Bacteria</taxon>
        <taxon>Bacillati</taxon>
        <taxon>Actinomycetota</taxon>
        <taxon>Actinomycetes</taxon>
        <taxon>Kitasatosporales</taxon>
        <taxon>Streptomycetaceae</taxon>
        <taxon>Streptomyces</taxon>
    </lineage>
</organism>
<dbReference type="EMBL" id="CP010519">
    <property type="protein sequence ID" value="AJE85598.1"/>
    <property type="molecule type" value="Genomic_DNA"/>
</dbReference>
<keyword evidence="3" id="KW-1185">Reference proteome</keyword>
<proteinExistence type="predicted"/>
<gene>
    <name evidence="2" type="ORF">SLNWT_5222</name>
</gene>
<evidence type="ECO:0000313" key="3">
    <source>
        <dbReference type="Proteomes" id="UP000031523"/>
    </source>
</evidence>
<dbReference type="Proteomes" id="UP000031523">
    <property type="component" value="Chromosome"/>
</dbReference>
<reference evidence="2 3" key="1">
    <citation type="submission" date="2015-01" db="EMBL/GenBank/DDBJ databases">
        <title>Enhanced salinomycin production by adjusting the supply of polyketide extender units in Streptomyce albus DSM 41398.</title>
        <authorList>
            <person name="Lu C."/>
        </authorList>
    </citation>
    <scope>NUCLEOTIDE SEQUENCE [LARGE SCALE GENOMIC DNA]</scope>
    <source>
        <strain evidence="3">ATCC 21838 / DSM 41398 / FERM P-419 / JCM 4703 / NBRC 107858</strain>
    </source>
</reference>
<accession>A0A0B5ES04</accession>
<protein>
    <submittedName>
        <fullName evidence="2">Uncharacterized protein</fullName>
    </submittedName>
</protein>
<evidence type="ECO:0000313" key="2">
    <source>
        <dbReference type="EMBL" id="AJE85598.1"/>
    </source>
</evidence>
<feature type="region of interest" description="Disordered" evidence="1">
    <location>
        <begin position="21"/>
        <end position="40"/>
    </location>
</feature>
<dbReference type="KEGG" id="sals:SLNWT_5222"/>
<sequence length="52" mass="5094">MGGFGEEGGGEPGKDVLTLGLRAAAPGGGPGGRCGAKHSVPVTGTWWRSDQA</sequence>